<evidence type="ECO:0000313" key="7">
    <source>
        <dbReference type="EMBL" id="SDF83402.1"/>
    </source>
</evidence>
<comment type="similarity">
    <text evidence="1">Belongs to the sigma-70 factor family. ECF subfamily.</text>
</comment>
<dbReference type="InterPro" id="IPR013324">
    <property type="entry name" value="RNA_pol_sigma_r3/r4-like"/>
</dbReference>
<dbReference type="Proteomes" id="UP000199045">
    <property type="component" value="Unassembled WGS sequence"/>
</dbReference>
<dbReference type="GO" id="GO:0016987">
    <property type="term" value="F:sigma factor activity"/>
    <property type="evidence" value="ECO:0007669"/>
    <property type="project" value="UniProtKB-KW"/>
</dbReference>
<dbReference type="InterPro" id="IPR007627">
    <property type="entry name" value="RNA_pol_sigma70_r2"/>
</dbReference>
<evidence type="ECO:0000259" key="5">
    <source>
        <dbReference type="Pfam" id="PF04542"/>
    </source>
</evidence>
<dbReference type="Gene3D" id="1.10.10.10">
    <property type="entry name" value="Winged helix-like DNA-binding domain superfamily/Winged helix DNA-binding domain"/>
    <property type="match status" value="1"/>
</dbReference>
<dbReference type="InterPro" id="IPR013249">
    <property type="entry name" value="RNA_pol_sigma70_r4_t2"/>
</dbReference>
<dbReference type="InterPro" id="IPR039425">
    <property type="entry name" value="RNA_pol_sigma-70-like"/>
</dbReference>
<dbReference type="Gene3D" id="1.10.1740.10">
    <property type="match status" value="1"/>
</dbReference>
<evidence type="ECO:0000313" key="8">
    <source>
        <dbReference type="Proteomes" id="UP000199045"/>
    </source>
</evidence>
<proteinExistence type="inferred from homology"/>
<dbReference type="InterPro" id="IPR014327">
    <property type="entry name" value="RNA_pol_sigma70_bacteroid"/>
</dbReference>
<dbReference type="SUPFAM" id="SSF88659">
    <property type="entry name" value="Sigma3 and sigma4 domains of RNA polymerase sigma factors"/>
    <property type="match status" value="1"/>
</dbReference>
<dbReference type="EMBL" id="FNBN01000002">
    <property type="protein sequence ID" value="SDF83402.1"/>
    <property type="molecule type" value="Genomic_DNA"/>
</dbReference>
<keyword evidence="3" id="KW-0731">Sigma factor</keyword>
<dbReference type="InterPro" id="IPR013325">
    <property type="entry name" value="RNA_pol_sigma_r2"/>
</dbReference>
<evidence type="ECO:0000256" key="2">
    <source>
        <dbReference type="ARBA" id="ARBA00023015"/>
    </source>
</evidence>
<feature type="domain" description="RNA polymerase sigma-70 region 2" evidence="5">
    <location>
        <begin position="63"/>
        <end position="129"/>
    </location>
</feature>
<reference evidence="8" key="1">
    <citation type="submission" date="2016-10" db="EMBL/GenBank/DDBJ databases">
        <authorList>
            <person name="Varghese N."/>
            <person name="Submissions S."/>
        </authorList>
    </citation>
    <scope>NUCLEOTIDE SEQUENCE [LARGE SCALE GENOMIC DNA]</scope>
    <source>
        <strain evidence="8">DSM 527</strain>
    </source>
</reference>
<accession>A0A1G7PAS2</accession>
<dbReference type="OrthoDB" id="799938at2"/>
<dbReference type="STRING" id="104663.SAMN04488121_1021125"/>
<dbReference type="NCBIfam" id="TIGR02985">
    <property type="entry name" value="Sig70_bacteroi1"/>
    <property type="match status" value="1"/>
</dbReference>
<dbReference type="GO" id="GO:0003677">
    <property type="term" value="F:DNA binding"/>
    <property type="evidence" value="ECO:0007669"/>
    <property type="project" value="InterPro"/>
</dbReference>
<name>A0A1G7PAS2_CHIFI</name>
<evidence type="ECO:0000256" key="3">
    <source>
        <dbReference type="ARBA" id="ARBA00023082"/>
    </source>
</evidence>
<dbReference type="InterPro" id="IPR014284">
    <property type="entry name" value="RNA_pol_sigma-70_dom"/>
</dbReference>
<dbReference type="SUPFAM" id="SSF88946">
    <property type="entry name" value="Sigma2 domain of RNA polymerase sigma factors"/>
    <property type="match status" value="1"/>
</dbReference>
<organism evidence="7 8">
    <name type="scientific">Chitinophaga filiformis</name>
    <name type="common">Myxococcus filiformis</name>
    <name type="synonym">Flexibacter filiformis</name>
    <dbReference type="NCBI Taxonomy" id="104663"/>
    <lineage>
        <taxon>Bacteria</taxon>
        <taxon>Pseudomonadati</taxon>
        <taxon>Bacteroidota</taxon>
        <taxon>Chitinophagia</taxon>
        <taxon>Chitinophagales</taxon>
        <taxon>Chitinophagaceae</taxon>
        <taxon>Chitinophaga</taxon>
    </lineage>
</organism>
<dbReference type="PANTHER" id="PTHR43133">
    <property type="entry name" value="RNA POLYMERASE ECF-TYPE SIGMA FACTO"/>
    <property type="match status" value="1"/>
</dbReference>
<protein>
    <submittedName>
        <fullName evidence="7">RNA polymerase sigma-70 factor, ECF subfamily</fullName>
    </submittedName>
</protein>
<dbReference type="GO" id="GO:0006352">
    <property type="term" value="P:DNA-templated transcription initiation"/>
    <property type="evidence" value="ECO:0007669"/>
    <property type="project" value="InterPro"/>
</dbReference>
<dbReference type="Pfam" id="PF04542">
    <property type="entry name" value="Sigma70_r2"/>
    <property type="match status" value="1"/>
</dbReference>
<dbReference type="InterPro" id="IPR036388">
    <property type="entry name" value="WH-like_DNA-bd_sf"/>
</dbReference>
<sequence length="234" mass="26824">MVCQTSSLQMFKNIPLRSSPELNPKLLYFPLPGELLSMHAHSYSDKELFRLISEGDENAFRQLFHQYVPQLQPLARHITKTDAVAEDIIQETFLKLWISRDKLPDIENPRSWLLKIVFHQSFSYLRRQAVHDKALDKLGTATEQELFTPETNLAYTTMVKLIGEAVAQLPPQAKRIYVLSREKGLKIPEIAKELSLSPNTVKNSLVRSLQAIRNYLQQAGHLLPLLLLWLLGLS</sequence>
<keyword evidence="4" id="KW-0804">Transcription</keyword>
<dbReference type="Pfam" id="PF08281">
    <property type="entry name" value="Sigma70_r4_2"/>
    <property type="match status" value="1"/>
</dbReference>
<dbReference type="AlphaFoldDB" id="A0A1G7PAS2"/>
<evidence type="ECO:0000256" key="1">
    <source>
        <dbReference type="ARBA" id="ARBA00010641"/>
    </source>
</evidence>
<evidence type="ECO:0000259" key="6">
    <source>
        <dbReference type="Pfam" id="PF08281"/>
    </source>
</evidence>
<gene>
    <name evidence="7" type="ORF">SAMN04488121_1021125</name>
</gene>
<keyword evidence="2" id="KW-0805">Transcription regulation</keyword>
<feature type="domain" description="RNA polymerase sigma factor 70 region 4 type 2" evidence="6">
    <location>
        <begin position="162"/>
        <end position="211"/>
    </location>
</feature>
<dbReference type="PANTHER" id="PTHR43133:SF46">
    <property type="entry name" value="RNA POLYMERASE SIGMA-70 FACTOR ECF SUBFAMILY"/>
    <property type="match status" value="1"/>
</dbReference>
<dbReference type="NCBIfam" id="TIGR02937">
    <property type="entry name" value="sigma70-ECF"/>
    <property type="match status" value="1"/>
</dbReference>
<evidence type="ECO:0000256" key="4">
    <source>
        <dbReference type="ARBA" id="ARBA00023163"/>
    </source>
</evidence>